<keyword evidence="4" id="KW-0547">Nucleotide-binding</keyword>
<comment type="similarity">
    <text evidence="2">Belongs to the cation transport ATPase (P-type) (TC 3.A.3) family. Type IIA subfamily.</text>
</comment>
<feature type="transmembrane region" description="Helical" evidence="11">
    <location>
        <begin position="314"/>
        <end position="335"/>
    </location>
</feature>
<evidence type="ECO:0000256" key="6">
    <source>
        <dbReference type="ARBA" id="ARBA00022967"/>
    </source>
</evidence>
<keyword evidence="3 11" id="KW-0812">Transmembrane</keyword>
<keyword evidence="5" id="KW-0067">ATP-binding</keyword>
<dbReference type="SMART" id="SM00831">
    <property type="entry name" value="Cation_ATPase_N"/>
    <property type="match status" value="1"/>
</dbReference>
<dbReference type="Pfam" id="PF00689">
    <property type="entry name" value="Cation_ATPase_C"/>
    <property type="match status" value="1"/>
</dbReference>
<dbReference type="GO" id="GO:1990573">
    <property type="term" value="P:potassium ion import across plasma membrane"/>
    <property type="evidence" value="ECO:0007669"/>
    <property type="project" value="TreeGrafter"/>
</dbReference>
<dbReference type="InterPro" id="IPR018303">
    <property type="entry name" value="ATPase_P-typ_P_site"/>
</dbReference>
<protein>
    <submittedName>
        <fullName evidence="13">Cation-transporting P-type ATPase</fullName>
    </submittedName>
</protein>
<dbReference type="NCBIfam" id="TIGR01494">
    <property type="entry name" value="ATPase_P-type"/>
    <property type="match status" value="2"/>
</dbReference>
<dbReference type="InterPro" id="IPR059000">
    <property type="entry name" value="ATPase_P-type_domA"/>
</dbReference>
<evidence type="ECO:0000256" key="4">
    <source>
        <dbReference type="ARBA" id="ARBA00022741"/>
    </source>
</evidence>
<feature type="transmembrane region" description="Helical" evidence="11">
    <location>
        <begin position="866"/>
        <end position="885"/>
    </location>
</feature>
<evidence type="ECO:0000256" key="9">
    <source>
        <dbReference type="ARBA" id="ARBA00049360"/>
    </source>
</evidence>
<feature type="transmembrane region" description="Helical" evidence="11">
    <location>
        <begin position="757"/>
        <end position="779"/>
    </location>
</feature>
<dbReference type="GO" id="GO:0006883">
    <property type="term" value="P:intracellular sodium ion homeostasis"/>
    <property type="evidence" value="ECO:0007669"/>
    <property type="project" value="TreeGrafter"/>
</dbReference>
<dbReference type="InterPro" id="IPR036412">
    <property type="entry name" value="HAD-like_sf"/>
</dbReference>
<evidence type="ECO:0000256" key="3">
    <source>
        <dbReference type="ARBA" id="ARBA00022692"/>
    </source>
</evidence>
<dbReference type="InterPro" id="IPR004014">
    <property type="entry name" value="ATPase_P-typ_cation-transptr_N"/>
</dbReference>
<dbReference type="GO" id="GO:0005886">
    <property type="term" value="C:plasma membrane"/>
    <property type="evidence" value="ECO:0007669"/>
    <property type="project" value="UniProtKB-SubCell"/>
</dbReference>
<dbReference type="Pfam" id="PF08282">
    <property type="entry name" value="Hydrolase_3"/>
    <property type="match status" value="1"/>
</dbReference>
<evidence type="ECO:0000313" key="14">
    <source>
        <dbReference type="Proteomes" id="UP000307768"/>
    </source>
</evidence>
<feature type="transmembrane region" description="Helical" evidence="11">
    <location>
        <begin position="897"/>
        <end position="915"/>
    </location>
</feature>
<dbReference type="PRINTS" id="PR00119">
    <property type="entry name" value="CATATPASE"/>
</dbReference>
<dbReference type="Pfam" id="PF00690">
    <property type="entry name" value="Cation_ATPase_N"/>
    <property type="match status" value="1"/>
</dbReference>
<dbReference type="InterPro" id="IPR044492">
    <property type="entry name" value="P_typ_ATPase_HD_dom"/>
</dbReference>
<dbReference type="EMBL" id="VDFQ02000006">
    <property type="protein sequence ID" value="KAA1419756.1"/>
    <property type="molecule type" value="Genomic_DNA"/>
</dbReference>
<feature type="domain" description="Cation-transporting P-type ATPase N-terminal" evidence="12">
    <location>
        <begin position="72"/>
        <end position="146"/>
    </location>
</feature>
<dbReference type="OrthoDB" id="9814270at2"/>
<evidence type="ECO:0000313" key="13">
    <source>
        <dbReference type="EMBL" id="KAA1419756.1"/>
    </source>
</evidence>
<keyword evidence="8 11" id="KW-0472">Membrane</keyword>
<gene>
    <name evidence="13" type="ORF">FE697_017755</name>
</gene>
<comment type="catalytic activity">
    <reaction evidence="9">
        <text>ATP + H2O = ADP + phosphate + H(+)</text>
        <dbReference type="Rhea" id="RHEA:13065"/>
        <dbReference type="ChEBI" id="CHEBI:15377"/>
        <dbReference type="ChEBI" id="CHEBI:15378"/>
        <dbReference type="ChEBI" id="CHEBI:30616"/>
        <dbReference type="ChEBI" id="CHEBI:43474"/>
        <dbReference type="ChEBI" id="CHEBI:456216"/>
    </reaction>
</comment>
<comment type="subcellular location">
    <subcellularLocation>
        <location evidence="1">Cell membrane</location>
        <topology evidence="1">Multi-pass membrane protein</topology>
    </subcellularLocation>
</comment>
<dbReference type="InterPro" id="IPR008250">
    <property type="entry name" value="ATPase_P-typ_transduc_dom_A_sf"/>
</dbReference>
<dbReference type="InterPro" id="IPR050510">
    <property type="entry name" value="Cation_transp_ATPase_P-type"/>
</dbReference>
<feature type="transmembrane region" description="Helical" evidence="11">
    <location>
        <begin position="833"/>
        <end position="854"/>
    </location>
</feature>
<name>A0A5Q6RNW5_9ACTN</name>
<evidence type="ECO:0000256" key="1">
    <source>
        <dbReference type="ARBA" id="ARBA00004651"/>
    </source>
</evidence>
<feature type="transmembrane region" description="Helical" evidence="11">
    <location>
        <begin position="791"/>
        <end position="812"/>
    </location>
</feature>
<dbReference type="AlphaFoldDB" id="A0A5Q6RNW5"/>
<dbReference type="PROSITE" id="PS00154">
    <property type="entry name" value="ATPASE_E1_E2"/>
    <property type="match status" value="1"/>
</dbReference>
<feature type="transmembrane region" description="Helical" evidence="11">
    <location>
        <begin position="935"/>
        <end position="955"/>
    </location>
</feature>
<dbReference type="PANTHER" id="PTHR43294:SF20">
    <property type="entry name" value="P-TYPE ATPASE"/>
    <property type="match status" value="1"/>
</dbReference>
<dbReference type="GO" id="GO:0036376">
    <property type="term" value="P:sodium ion export across plasma membrane"/>
    <property type="evidence" value="ECO:0007669"/>
    <property type="project" value="TreeGrafter"/>
</dbReference>
<dbReference type="GO" id="GO:0005391">
    <property type="term" value="F:P-type sodium:potassium-exchanging transporter activity"/>
    <property type="evidence" value="ECO:0007669"/>
    <property type="project" value="TreeGrafter"/>
</dbReference>
<dbReference type="Gene3D" id="2.70.150.10">
    <property type="entry name" value="Calcium-transporting ATPase, cytoplasmic transduction domain A"/>
    <property type="match status" value="1"/>
</dbReference>
<dbReference type="SFLD" id="SFLDF00027">
    <property type="entry name" value="p-type_atpase"/>
    <property type="match status" value="1"/>
</dbReference>
<accession>A0A5Q6RNW5</accession>
<dbReference type="SFLD" id="SFLDS00003">
    <property type="entry name" value="Haloacid_Dehalogenase"/>
    <property type="match status" value="1"/>
</dbReference>
<feature type="compositionally biased region" description="Basic and acidic residues" evidence="10">
    <location>
        <begin position="35"/>
        <end position="44"/>
    </location>
</feature>
<comment type="caution">
    <text evidence="13">The sequence shown here is derived from an EMBL/GenBank/DDBJ whole genome shotgun (WGS) entry which is preliminary data.</text>
</comment>
<keyword evidence="7 11" id="KW-1133">Transmembrane helix</keyword>
<feature type="transmembrane region" description="Helical" evidence="11">
    <location>
        <begin position="132"/>
        <end position="163"/>
    </location>
</feature>
<evidence type="ECO:0000256" key="2">
    <source>
        <dbReference type="ARBA" id="ARBA00005675"/>
    </source>
</evidence>
<evidence type="ECO:0000259" key="12">
    <source>
        <dbReference type="SMART" id="SM00831"/>
    </source>
</evidence>
<proteinExistence type="inferred from homology"/>
<evidence type="ECO:0000256" key="8">
    <source>
        <dbReference type="ARBA" id="ARBA00023136"/>
    </source>
</evidence>
<feature type="transmembrane region" description="Helical" evidence="11">
    <location>
        <begin position="341"/>
        <end position="366"/>
    </location>
</feature>
<dbReference type="InterPro" id="IPR023214">
    <property type="entry name" value="HAD_sf"/>
</dbReference>
<dbReference type="Pfam" id="PF13246">
    <property type="entry name" value="Cation_ATPase"/>
    <property type="match status" value="1"/>
</dbReference>
<dbReference type="Gene3D" id="1.20.1110.10">
    <property type="entry name" value="Calcium-transporting ATPase, transmembrane domain"/>
    <property type="match status" value="1"/>
</dbReference>
<evidence type="ECO:0000256" key="5">
    <source>
        <dbReference type="ARBA" id="ARBA00022840"/>
    </source>
</evidence>
<dbReference type="Gene3D" id="3.40.1110.10">
    <property type="entry name" value="Calcium-transporting ATPase, cytoplasmic domain N"/>
    <property type="match status" value="1"/>
</dbReference>
<dbReference type="GO" id="GO:0030007">
    <property type="term" value="P:intracellular potassium ion homeostasis"/>
    <property type="evidence" value="ECO:0007669"/>
    <property type="project" value="TreeGrafter"/>
</dbReference>
<dbReference type="Proteomes" id="UP000307768">
    <property type="component" value="Unassembled WGS sequence"/>
</dbReference>
<keyword evidence="6" id="KW-1278">Translocase</keyword>
<dbReference type="InterPro" id="IPR023299">
    <property type="entry name" value="ATPase_P-typ_cyto_dom_N"/>
</dbReference>
<evidence type="ECO:0000256" key="10">
    <source>
        <dbReference type="SAM" id="MobiDB-lite"/>
    </source>
</evidence>
<dbReference type="GO" id="GO:1902600">
    <property type="term" value="P:proton transmembrane transport"/>
    <property type="evidence" value="ECO:0007669"/>
    <property type="project" value="TreeGrafter"/>
</dbReference>
<evidence type="ECO:0000256" key="7">
    <source>
        <dbReference type="ARBA" id="ARBA00022989"/>
    </source>
</evidence>
<dbReference type="SUPFAM" id="SSF56784">
    <property type="entry name" value="HAD-like"/>
    <property type="match status" value="1"/>
</dbReference>
<dbReference type="SUPFAM" id="SSF81653">
    <property type="entry name" value="Calcium ATPase, transduction domain A"/>
    <property type="match status" value="1"/>
</dbReference>
<dbReference type="InterPro" id="IPR006068">
    <property type="entry name" value="ATPase_P-typ_cation-transptr_C"/>
</dbReference>
<organism evidence="13 14">
    <name type="scientific">Mumia zhuanghuii</name>
    <dbReference type="NCBI Taxonomy" id="2585211"/>
    <lineage>
        <taxon>Bacteria</taxon>
        <taxon>Bacillati</taxon>
        <taxon>Actinomycetota</taxon>
        <taxon>Actinomycetes</taxon>
        <taxon>Propionibacteriales</taxon>
        <taxon>Nocardioidaceae</taxon>
        <taxon>Mumia</taxon>
    </lineage>
</organism>
<reference evidence="13 14" key="1">
    <citation type="submission" date="2019-09" db="EMBL/GenBank/DDBJ databases">
        <title>Mumia zhuanghuii sp. nov. isolated from the intestinal contents of plateau pika (Ochotona curzoniae) in the Qinghai-Tibet plateau of China.</title>
        <authorList>
            <person name="Tian Z."/>
        </authorList>
    </citation>
    <scope>NUCLEOTIDE SEQUENCE [LARGE SCALE GENOMIC DNA]</scope>
    <source>
        <strain evidence="14">350</strain>
    </source>
</reference>
<dbReference type="PRINTS" id="PR00120">
    <property type="entry name" value="HATPASE"/>
</dbReference>
<dbReference type="GO" id="GO:0005524">
    <property type="term" value="F:ATP binding"/>
    <property type="evidence" value="ECO:0007669"/>
    <property type="project" value="UniProtKB-KW"/>
</dbReference>
<dbReference type="InterPro" id="IPR023298">
    <property type="entry name" value="ATPase_P-typ_TM_dom_sf"/>
</dbReference>
<dbReference type="SUPFAM" id="SSF81665">
    <property type="entry name" value="Calcium ATPase, transmembrane domain M"/>
    <property type="match status" value="1"/>
</dbReference>
<dbReference type="InterPro" id="IPR001757">
    <property type="entry name" value="P_typ_ATPase"/>
</dbReference>
<dbReference type="Pfam" id="PF00122">
    <property type="entry name" value="E1-E2_ATPase"/>
    <property type="match status" value="1"/>
</dbReference>
<dbReference type="GO" id="GO:0016887">
    <property type="term" value="F:ATP hydrolysis activity"/>
    <property type="evidence" value="ECO:0007669"/>
    <property type="project" value="InterPro"/>
</dbReference>
<dbReference type="Gene3D" id="3.40.50.1000">
    <property type="entry name" value="HAD superfamily/HAD-like"/>
    <property type="match status" value="1"/>
</dbReference>
<dbReference type="SUPFAM" id="SSF81660">
    <property type="entry name" value="Metal cation-transporting ATPase, ATP-binding domain N"/>
    <property type="match status" value="1"/>
</dbReference>
<sequence length="986" mass="102779">MVTASSGSGGFDTGTPSLEGGGHPSRYCAHVGIASRREPRERVLRRGSPGHTFSPRTSRPPKGAPVSDEPPPPYALTAEEAVAAGGSDASTGLTAAEAAARLASYGPNQIAAEKPPTAWAIAALQLRDPMNIMLVAVAVVSLVIGEVSTGVVVAFLILLNVVLGTRQELTARASVDALAKIQVPQARVVRDGEQRLVPATEVVPGDVLQVEAGDIVAADGRILRSATLEAQEAALTGESAPIPKDAHALPSAEVPLGDRTNMLFQNTSVTRGTGALVVTATGMQTQMGQIATMLTSVTRSRSPLQKELDALTKVLGLVAWGAVAIIVVVGLLRGIPGKDLLLLGTAMAISAIPTGMPAFVSGLLSLGAKQLAEAKAVVKNLTDVETLGATSAINTDKTGTLTLNQMMVSMLYASGEWFTVEGEGYRKTGEIRAVAGAPAPDFTRLGLGLVLDSDAVVGDDQTVIGDPTEAALVVLAAKLGIDAEETRRAYPRLAEVPFDSDYKFMATFHRVHVDGAEHVMALVKGGPDVVLARCSSAGGPLSRSVVPIAEAEAGIDAANERMGEKGLRVLAFAARIIDDADLQRMTDDPMSLVTDLGFVALAGIIDPLRAEAKDAVRVALTAGIDVRMITGDHAVTARAIGEDLGLGAGAISGTELQAMTDTELKERLPQLHVFGRVTPEDKLRLARAMQEEGLIVAMTGDAVNDAAALKQADIGVAMGSGSEVTKQAGRMILTDDNFGTLVHAVEIGRRAYDKVVAYVRFQMTQLLGLVLLFLAATVFDINDGVAMQPTMVLFLLFFATAVGVVVIAVDPGDPDVMHRPPRDPALTISNRKAVIQWLVYAAALFVAGLIPLVAGPDEPRTDAASVSMTMTFVVMGLGTAFNAVVNRRDPASGLEPPVLKAVGIASVTFVAVLLATELPTLREGLGTTPLTPREWLVCFGLAALLPLVVEVGKLVRRRREGPSSLLAADAAVAPERAQSAVVSGSR</sequence>
<dbReference type="SFLD" id="SFLDG00002">
    <property type="entry name" value="C1.7:_P-type_atpase_like"/>
    <property type="match status" value="1"/>
</dbReference>
<evidence type="ECO:0000256" key="11">
    <source>
        <dbReference type="SAM" id="Phobius"/>
    </source>
</evidence>
<dbReference type="PANTHER" id="PTHR43294">
    <property type="entry name" value="SODIUM/POTASSIUM-TRANSPORTING ATPASE SUBUNIT ALPHA"/>
    <property type="match status" value="1"/>
</dbReference>
<feature type="region of interest" description="Disordered" evidence="10">
    <location>
        <begin position="1"/>
        <end position="74"/>
    </location>
</feature>